<keyword evidence="2 5" id="KW-0560">Oxidoreductase</keyword>
<dbReference type="PANTHER" id="PTHR11728">
    <property type="entry name" value="GLYCEROL-3-PHOSPHATE DEHYDROGENASE"/>
    <property type="match status" value="1"/>
</dbReference>
<dbReference type="PRINTS" id="PR00077">
    <property type="entry name" value="GPDHDRGNASE"/>
</dbReference>
<dbReference type="STRING" id="3750.A0A498HJJ2"/>
<sequence>MKIVTERRSPYLTGSSIQFRHRLSPLLLSRSSYTYSSIIHALPFCPPLFLSPFLSLSSSSMAPELQQEEDYTTGPEAAHKTRVTVVGSGNWGSVAAKLIASNTLKLSSFHDEVRMWVFEETLPSGEKLTDAINRSNENVKYLPGIKLGKNVVADPDLENAVNGANMLVFVTPHQFMEGICRRLVGKVKADVEAISLIKEMEVKIEGPCMISTLISQQLGINCCVLMGANIANEIAVEKFSEATVGYRENKEIAQKWVQLFSTSYFMVTPIQDVEGVELCGTLKNVVAIAAGFVDGLEMGNNTKAAIMRIGLKEMQAFSKMLFSSVKDTTFLESCGVADLITTCMGGRNRKVAEAFARSGGKRLFDELEAEMLQGQKLQGVSTAKEVYEVLSHCGWLDFFPLFATVHEICIGTLPPSAIVEHSERTPKI</sequence>
<feature type="domain" description="Glycerol-3-phosphate dehydrogenase NAD-dependent N-terminal" evidence="7">
    <location>
        <begin position="83"/>
        <end position="250"/>
    </location>
</feature>
<dbReference type="AlphaFoldDB" id="A0A498HJJ2"/>
<dbReference type="GO" id="GO:0141152">
    <property type="term" value="F:glycerol-3-phosphate dehydrogenase (NAD+) activity"/>
    <property type="evidence" value="ECO:0007669"/>
    <property type="project" value="UniProtKB-UniRule"/>
</dbReference>
<dbReference type="PANTHER" id="PTHR11728:SF8">
    <property type="entry name" value="GLYCEROL-3-PHOSPHATE DEHYDROGENASE [NAD(+)]-RELATED"/>
    <property type="match status" value="1"/>
</dbReference>
<dbReference type="SUPFAM" id="SSF48179">
    <property type="entry name" value="6-phosphogluconate dehydrogenase C-terminal domain-like"/>
    <property type="match status" value="1"/>
</dbReference>
<dbReference type="InterPro" id="IPR008927">
    <property type="entry name" value="6-PGluconate_DH-like_C_sf"/>
</dbReference>
<evidence type="ECO:0000259" key="7">
    <source>
        <dbReference type="Pfam" id="PF01210"/>
    </source>
</evidence>
<proteinExistence type="inferred from homology"/>
<name>A0A498HJJ2_MALDO</name>
<dbReference type="EC" id="1.1.1.8" evidence="6"/>
<feature type="domain" description="Glycerol-3-phosphate dehydrogenase NAD-dependent C-terminal" evidence="8">
    <location>
        <begin position="272"/>
        <end position="420"/>
    </location>
</feature>
<comment type="similarity">
    <text evidence="1 5">Belongs to the NAD-dependent glycerol-3-phosphate dehydrogenase family.</text>
</comment>
<dbReference type="GO" id="GO:0051287">
    <property type="term" value="F:NAD binding"/>
    <property type="evidence" value="ECO:0007669"/>
    <property type="project" value="UniProtKB-UniRule"/>
</dbReference>
<reference evidence="9 10" key="1">
    <citation type="submission" date="2018-10" db="EMBL/GenBank/DDBJ databases">
        <title>A high-quality apple genome assembly.</title>
        <authorList>
            <person name="Hu J."/>
        </authorList>
    </citation>
    <scope>NUCLEOTIDE SEQUENCE [LARGE SCALE GENOMIC DNA]</scope>
    <source>
        <strain evidence="10">cv. HFTH1</strain>
        <tissue evidence="9">Young leaf</tissue>
    </source>
</reference>
<evidence type="ECO:0000259" key="8">
    <source>
        <dbReference type="Pfam" id="PF07479"/>
    </source>
</evidence>
<dbReference type="NCBIfam" id="TIGR03376">
    <property type="entry name" value="glycerol3P_DH"/>
    <property type="match status" value="1"/>
</dbReference>
<evidence type="ECO:0000313" key="10">
    <source>
        <dbReference type="Proteomes" id="UP000290289"/>
    </source>
</evidence>
<accession>A0A498HJJ2</accession>
<comment type="catalytic activity">
    <reaction evidence="4 6">
        <text>sn-glycerol 3-phosphate + NAD(+) = dihydroxyacetone phosphate + NADH + H(+)</text>
        <dbReference type="Rhea" id="RHEA:11092"/>
        <dbReference type="ChEBI" id="CHEBI:15378"/>
        <dbReference type="ChEBI" id="CHEBI:57540"/>
        <dbReference type="ChEBI" id="CHEBI:57597"/>
        <dbReference type="ChEBI" id="CHEBI:57642"/>
        <dbReference type="ChEBI" id="CHEBI:57945"/>
        <dbReference type="EC" id="1.1.1.8"/>
    </reaction>
</comment>
<dbReference type="GO" id="GO:0005829">
    <property type="term" value="C:cytosol"/>
    <property type="evidence" value="ECO:0007669"/>
    <property type="project" value="TreeGrafter"/>
</dbReference>
<evidence type="ECO:0000313" key="9">
    <source>
        <dbReference type="EMBL" id="RXH69557.1"/>
    </source>
</evidence>
<evidence type="ECO:0000256" key="4">
    <source>
        <dbReference type="ARBA" id="ARBA00048683"/>
    </source>
</evidence>
<gene>
    <name evidence="9" type="ORF">DVH24_037341</name>
</gene>
<dbReference type="InterPro" id="IPR036291">
    <property type="entry name" value="NAD(P)-bd_dom_sf"/>
</dbReference>
<dbReference type="FunFam" id="3.40.50.720:FF:000276">
    <property type="entry name" value="Glycerol-3-phosphate dehydrogenase [NAD(+)]"/>
    <property type="match status" value="1"/>
</dbReference>
<dbReference type="InterPro" id="IPR017751">
    <property type="entry name" value="G3P_DH_NAD-dep_euk"/>
</dbReference>
<dbReference type="Gene3D" id="1.10.1040.10">
    <property type="entry name" value="N-(1-d-carboxylethyl)-l-norvaline Dehydrogenase, domain 2"/>
    <property type="match status" value="1"/>
</dbReference>
<dbReference type="Pfam" id="PF01210">
    <property type="entry name" value="NAD_Gly3P_dh_N"/>
    <property type="match status" value="1"/>
</dbReference>
<evidence type="ECO:0000256" key="6">
    <source>
        <dbReference type="RuleBase" id="RU361243"/>
    </source>
</evidence>
<dbReference type="Pfam" id="PF07479">
    <property type="entry name" value="NAD_Gly3P_dh_C"/>
    <property type="match status" value="1"/>
</dbReference>
<dbReference type="PROSITE" id="PS00957">
    <property type="entry name" value="NAD_G3PDH"/>
    <property type="match status" value="1"/>
</dbReference>
<dbReference type="GO" id="GO:0046168">
    <property type="term" value="P:glycerol-3-phosphate catabolic process"/>
    <property type="evidence" value="ECO:0007669"/>
    <property type="project" value="UniProtKB-UniRule"/>
</dbReference>
<dbReference type="InterPro" id="IPR011128">
    <property type="entry name" value="G3P_DH_NAD-dep_N"/>
</dbReference>
<keyword evidence="10" id="KW-1185">Reference proteome</keyword>
<evidence type="ECO:0000256" key="5">
    <source>
        <dbReference type="RuleBase" id="RU000437"/>
    </source>
</evidence>
<keyword evidence="3 5" id="KW-0520">NAD</keyword>
<evidence type="ECO:0000256" key="1">
    <source>
        <dbReference type="ARBA" id="ARBA00011009"/>
    </source>
</evidence>
<organism evidence="9 10">
    <name type="scientific">Malus domestica</name>
    <name type="common">Apple</name>
    <name type="synonym">Pyrus malus</name>
    <dbReference type="NCBI Taxonomy" id="3750"/>
    <lineage>
        <taxon>Eukaryota</taxon>
        <taxon>Viridiplantae</taxon>
        <taxon>Streptophyta</taxon>
        <taxon>Embryophyta</taxon>
        <taxon>Tracheophyta</taxon>
        <taxon>Spermatophyta</taxon>
        <taxon>Magnoliopsida</taxon>
        <taxon>eudicotyledons</taxon>
        <taxon>Gunneridae</taxon>
        <taxon>Pentapetalae</taxon>
        <taxon>rosids</taxon>
        <taxon>fabids</taxon>
        <taxon>Rosales</taxon>
        <taxon>Rosaceae</taxon>
        <taxon>Amygdaloideae</taxon>
        <taxon>Maleae</taxon>
        <taxon>Malus</taxon>
    </lineage>
</organism>
<protein>
    <recommendedName>
        <fullName evidence="6">Glycerol-3-phosphate dehydrogenase [NAD(+)]</fullName>
        <ecNumber evidence="6">1.1.1.8</ecNumber>
    </recommendedName>
</protein>
<comment type="caution">
    <text evidence="9">The sequence shown here is derived from an EMBL/GenBank/DDBJ whole genome shotgun (WGS) entry which is preliminary data.</text>
</comment>
<dbReference type="GO" id="GO:0042803">
    <property type="term" value="F:protein homodimerization activity"/>
    <property type="evidence" value="ECO:0007669"/>
    <property type="project" value="InterPro"/>
</dbReference>
<evidence type="ECO:0000256" key="2">
    <source>
        <dbReference type="ARBA" id="ARBA00023002"/>
    </source>
</evidence>
<dbReference type="Proteomes" id="UP000290289">
    <property type="component" value="Chromosome 17"/>
</dbReference>
<dbReference type="InterPro" id="IPR013328">
    <property type="entry name" value="6PGD_dom2"/>
</dbReference>
<dbReference type="InterPro" id="IPR006109">
    <property type="entry name" value="G3P_DH_NAD-dep_C"/>
</dbReference>
<dbReference type="FunFam" id="1.10.1040.10:FF:000004">
    <property type="entry name" value="Glycerol-3-phosphate dehydrogenase [NAD(+)]"/>
    <property type="match status" value="1"/>
</dbReference>
<dbReference type="Gene3D" id="3.40.50.720">
    <property type="entry name" value="NAD(P)-binding Rossmann-like Domain"/>
    <property type="match status" value="1"/>
</dbReference>
<dbReference type="InterPro" id="IPR006168">
    <property type="entry name" value="G3P_DH_NAD-dep"/>
</dbReference>
<dbReference type="GO" id="GO:0005975">
    <property type="term" value="P:carbohydrate metabolic process"/>
    <property type="evidence" value="ECO:0007669"/>
    <property type="project" value="InterPro"/>
</dbReference>
<evidence type="ECO:0000256" key="3">
    <source>
        <dbReference type="ARBA" id="ARBA00023027"/>
    </source>
</evidence>
<dbReference type="SUPFAM" id="SSF51735">
    <property type="entry name" value="NAD(P)-binding Rossmann-fold domains"/>
    <property type="match status" value="1"/>
</dbReference>
<dbReference type="EMBL" id="RDQH01000343">
    <property type="protein sequence ID" value="RXH69557.1"/>
    <property type="molecule type" value="Genomic_DNA"/>
</dbReference>